<dbReference type="EMBL" id="JAUZMY010000008">
    <property type="protein sequence ID" value="MEE2037609.1"/>
    <property type="molecule type" value="Genomic_DNA"/>
</dbReference>
<evidence type="ECO:0000313" key="3">
    <source>
        <dbReference type="Proteomes" id="UP001356095"/>
    </source>
</evidence>
<organism evidence="2 3">
    <name type="scientific">Nocardiopsis codii</name>
    <dbReference type="NCBI Taxonomy" id="3065942"/>
    <lineage>
        <taxon>Bacteria</taxon>
        <taxon>Bacillati</taxon>
        <taxon>Actinomycetota</taxon>
        <taxon>Actinomycetes</taxon>
        <taxon>Streptosporangiales</taxon>
        <taxon>Nocardiopsidaceae</taxon>
        <taxon>Nocardiopsis</taxon>
    </lineage>
</organism>
<dbReference type="RefSeq" id="WP_330091406.1">
    <property type="nucleotide sequence ID" value="NZ_JAUZMY010000008.1"/>
</dbReference>
<dbReference type="Proteomes" id="UP001356095">
    <property type="component" value="Unassembled WGS sequence"/>
</dbReference>
<evidence type="ECO:0000313" key="2">
    <source>
        <dbReference type="EMBL" id="MEE2037609.1"/>
    </source>
</evidence>
<evidence type="ECO:0000256" key="1">
    <source>
        <dbReference type="SAM" id="MobiDB-lite"/>
    </source>
</evidence>
<proteinExistence type="predicted"/>
<keyword evidence="3" id="KW-1185">Reference proteome</keyword>
<feature type="region of interest" description="Disordered" evidence="1">
    <location>
        <begin position="1"/>
        <end position="74"/>
    </location>
</feature>
<comment type="caution">
    <text evidence="2">The sequence shown here is derived from an EMBL/GenBank/DDBJ whole genome shotgun (WGS) entry which is preliminary data.</text>
</comment>
<reference evidence="2 3" key="1">
    <citation type="submission" date="2023-08" db="EMBL/GenBank/DDBJ databases">
        <authorList>
            <person name="Girao M."/>
            <person name="Carvalho M.F."/>
        </authorList>
    </citation>
    <scope>NUCLEOTIDE SEQUENCE [LARGE SCALE GENOMIC DNA]</scope>
    <source>
        <strain evidence="2 3">CT-R113</strain>
    </source>
</reference>
<protein>
    <submittedName>
        <fullName evidence="2">Uncharacterized protein</fullName>
    </submittedName>
</protein>
<feature type="compositionally biased region" description="Low complexity" evidence="1">
    <location>
        <begin position="58"/>
        <end position="68"/>
    </location>
</feature>
<accession>A0ABU7K5T2</accession>
<name>A0ABU7K5T2_9ACTN</name>
<sequence length="74" mass="7880">MAHNNTDDGWDLCAKSDTGPIGAVTVEDSLAHRNDTLGDGSQAPAPAPSRRRPPLRPGPGRRTAARSPVRPRRT</sequence>
<gene>
    <name evidence="2" type="ORF">Q8791_10295</name>
</gene>